<dbReference type="SUPFAM" id="SSF56112">
    <property type="entry name" value="Protein kinase-like (PK-like)"/>
    <property type="match status" value="1"/>
</dbReference>
<evidence type="ECO:0000256" key="2">
    <source>
        <dbReference type="ARBA" id="ARBA00022679"/>
    </source>
</evidence>
<dbReference type="PANTHER" id="PTHR24055">
    <property type="entry name" value="MITOGEN-ACTIVATED PROTEIN KINASE"/>
    <property type="match status" value="1"/>
</dbReference>
<keyword evidence="4" id="KW-0418">Kinase</keyword>
<accession>A0A7S3JQJ3</accession>
<feature type="compositionally biased region" description="Low complexity" evidence="6">
    <location>
        <begin position="315"/>
        <end position="328"/>
    </location>
</feature>
<keyword evidence="3" id="KW-0547">Nucleotide-binding</keyword>
<evidence type="ECO:0000256" key="5">
    <source>
        <dbReference type="ARBA" id="ARBA00022840"/>
    </source>
</evidence>
<feature type="domain" description="Protein kinase" evidence="7">
    <location>
        <begin position="1"/>
        <end position="197"/>
    </location>
</feature>
<keyword evidence="5" id="KW-0067">ATP-binding</keyword>
<dbReference type="Pfam" id="PF00069">
    <property type="entry name" value="Pkinase"/>
    <property type="match status" value="1"/>
</dbReference>
<name>A0A7S3JQJ3_9STRA</name>
<dbReference type="EMBL" id="HBIJ01003549">
    <property type="protein sequence ID" value="CAE0361751.1"/>
    <property type="molecule type" value="Transcribed_RNA"/>
</dbReference>
<evidence type="ECO:0000256" key="4">
    <source>
        <dbReference type="ARBA" id="ARBA00022777"/>
    </source>
</evidence>
<evidence type="ECO:0000259" key="7">
    <source>
        <dbReference type="PROSITE" id="PS50011"/>
    </source>
</evidence>
<sequence>MKYMHSANVIHRDIKPSNLLLNANCDLKVCDFGLARGLDPDNCEKQGELTEYVVTRWYRAPEIMLACQEYSKAIDVWSTGCILAELLERKAVFPGDDYIDQIRKICHKLGKPTIDDLDFVTSEKAKKFILQMTGCASPRATAAAVHRYHPSSIVPDEFKSHFPQTYDPDALDLLYRMLVFNPSKRYSVETSLEHPFMRTLHVEADEPTADFKCSFDFEHHQLDRQALKDLVWTEMLFYNHHLSAATITPSDALIVNQTLGTIKPIIIKQKKKSTIKNTKDSDKPKRKKTTKKEQKLQEAAGKKCQRKKSTHQKQDQANTNQQQSTSEQLAQLQQQQLLAAHAAAGHIPPHILAQLHPNQLAQLQNLPPQVLLQIQQQQQLIAAAAAAQQQQQAQQQAQPKQSVNEQQSQLQAQSEQPAQQLTSEQQQAQKAQQLQLQQQLLRMTPQQLAAAQHQMQLQCQQMHIPVQMHPLFAQLNQAQLHHYLMAQQLMQQQQFEGQQTHQQSNNVPNAAL</sequence>
<feature type="region of interest" description="Disordered" evidence="6">
    <location>
        <begin position="270"/>
        <end position="328"/>
    </location>
</feature>
<evidence type="ECO:0000256" key="6">
    <source>
        <dbReference type="SAM" id="MobiDB-lite"/>
    </source>
</evidence>
<proteinExistence type="predicted"/>
<dbReference type="FunFam" id="1.10.510.10:FF:000624">
    <property type="entry name" value="Mitogen-activated protein kinase"/>
    <property type="match status" value="1"/>
</dbReference>
<dbReference type="PROSITE" id="PS50011">
    <property type="entry name" value="PROTEIN_KINASE_DOM"/>
    <property type="match status" value="1"/>
</dbReference>
<reference evidence="8" key="1">
    <citation type="submission" date="2021-01" db="EMBL/GenBank/DDBJ databases">
        <authorList>
            <person name="Corre E."/>
            <person name="Pelletier E."/>
            <person name="Niang G."/>
            <person name="Scheremetjew M."/>
            <person name="Finn R."/>
            <person name="Kale V."/>
            <person name="Holt S."/>
            <person name="Cochrane G."/>
            <person name="Meng A."/>
            <person name="Brown T."/>
            <person name="Cohen L."/>
        </authorList>
    </citation>
    <scope>NUCLEOTIDE SEQUENCE</scope>
    <source>
        <strain evidence="8">CCMP1510</strain>
    </source>
</reference>
<dbReference type="AlphaFoldDB" id="A0A7S3JQJ3"/>
<evidence type="ECO:0000313" key="8">
    <source>
        <dbReference type="EMBL" id="CAE0361751.1"/>
    </source>
</evidence>
<dbReference type="InterPro" id="IPR000719">
    <property type="entry name" value="Prot_kinase_dom"/>
</dbReference>
<keyword evidence="1" id="KW-0723">Serine/threonine-protein kinase</keyword>
<evidence type="ECO:0000256" key="1">
    <source>
        <dbReference type="ARBA" id="ARBA00022527"/>
    </source>
</evidence>
<feature type="region of interest" description="Disordered" evidence="6">
    <location>
        <begin position="397"/>
        <end position="425"/>
    </location>
</feature>
<dbReference type="InterPro" id="IPR050117">
    <property type="entry name" value="MAPK"/>
</dbReference>
<keyword evidence="2" id="KW-0808">Transferase</keyword>
<dbReference type="GO" id="GO:0004674">
    <property type="term" value="F:protein serine/threonine kinase activity"/>
    <property type="evidence" value="ECO:0007669"/>
    <property type="project" value="UniProtKB-KW"/>
</dbReference>
<dbReference type="PROSITE" id="PS00108">
    <property type="entry name" value="PROTEIN_KINASE_ST"/>
    <property type="match status" value="1"/>
</dbReference>
<dbReference type="SMART" id="SM00220">
    <property type="entry name" value="S_TKc"/>
    <property type="match status" value="1"/>
</dbReference>
<evidence type="ECO:0000256" key="3">
    <source>
        <dbReference type="ARBA" id="ARBA00022741"/>
    </source>
</evidence>
<gene>
    <name evidence="8" type="ORF">ALAG00032_LOCUS2484</name>
</gene>
<dbReference type="InterPro" id="IPR008271">
    <property type="entry name" value="Ser/Thr_kinase_AS"/>
</dbReference>
<dbReference type="Gene3D" id="1.10.510.10">
    <property type="entry name" value="Transferase(Phosphotransferase) domain 1"/>
    <property type="match status" value="1"/>
</dbReference>
<organism evidence="8">
    <name type="scientific">Aureoumbra lagunensis</name>
    <dbReference type="NCBI Taxonomy" id="44058"/>
    <lineage>
        <taxon>Eukaryota</taxon>
        <taxon>Sar</taxon>
        <taxon>Stramenopiles</taxon>
        <taxon>Ochrophyta</taxon>
        <taxon>Pelagophyceae</taxon>
        <taxon>Pelagomonadales</taxon>
        <taxon>Aureoumbra</taxon>
    </lineage>
</organism>
<dbReference type="GO" id="GO:0005524">
    <property type="term" value="F:ATP binding"/>
    <property type="evidence" value="ECO:0007669"/>
    <property type="project" value="UniProtKB-KW"/>
</dbReference>
<protein>
    <recommendedName>
        <fullName evidence="7">Protein kinase domain-containing protein</fullName>
    </recommendedName>
</protein>
<dbReference type="InterPro" id="IPR011009">
    <property type="entry name" value="Kinase-like_dom_sf"/>
</dbReference>